<evidence type="ECO:0000313" key="3">
    <source>
        <dbReference type="Proteomes" id="UP001519344"/>
    </source>
</evidence>
<name>A0ABS4HW59_9BACL</name>
<evidence type="ECO:0000259" key="1">
    <source>
        <dbReference type="Pfam" id="PF22422"/>
    </source>
</evidence>
<sequence>MANFNLDRGGFILTAYQLNDQLRAGRKTLRTHPGALLLGPTGAKLWADYLDPVPGFSGRFDFIHKVNIPLLFKIENSLTKSFEPCRTEWYPSYLLMTYTDHRLSLVERKFISWNDCAVSCQTWTNHSSEELVLRLTTYGDAYHTRSGNYLQALYPIEHYSFDVAGAIAVSDPGLFEEVRLQPGQSGTYIIAASYGISGHDAIGMLQARAAAYTECGWTADQIIEKQCEEYQEWFEHTPAFTSSDSLLNKTWIYRWFLLRHNLADPQYRHLSYPLFYEGRSHKKSKEPFSKGGWEFSKLINLSVPLHIMDARWHHELRYGEGPLRNMAASPAEGGQFSCLTVDTVMHAFANFSCWAAYQLYLVHRNRDLIADLLPSFKNQISESIRIHGNEKDHLMIEYKHTRTGKEYQPSYWYFHDFPKNPKDKQTYTHLKRVDRTVYHYLNTLAVAHMCEIVGDSEADSYRLMADGIKKDILEKMWDDETEFFYDLHFETDQKAFVKNIVGFYPAWAQIIDEPYNGMIGHLFNEREFNTKCPFPSVSVDCPAYSKDGGWMGHFVKGRNGCVWDGPTWPYTNSIALDALAKESKRSDHQYDSFFAHSLREYAFLHFMKRDLTQPGLVEHYNSATGEPLSDEQEYNHSFLIDLMITHVAGFTIEADRIVLDPLDVGLDFFSLDRVKVAGAEYRITYRKPNVNSDVPDLEEGYSLYVDGELVFSNNTLCRVEIPLQELAGKRGAILS</sequence>
<dbReference type="EMBL" id="JAGGKV010000004">
    <property type="protein sequence ID" value="MBP1962887.1"/>
    <property type="molecule type" value="Genomic_DNA"/>
</dbReference>
<comment type="caution">
    <text evidence="2">The sequence shown here is derived from an EMBL/GenBank/DDBJ whole genome shotgun (WGS) entry which is preliminary data.</text>
</comment>
<dbReference type="Proteomes" id="UP001519344">
    <property type="component" value="Unassembled WGS sequence"/>
</dbReference>
<proteinExistence type="predicted"/>
<dbReference type="Gene3D" id="1.50.10.10">
    <property type="match status" value="1"/>
</dbReference>
<gene>
    <name evidence="2" type="ORF">J2Z65_002103</name>
</gene>
<dbReference type="InterPro" id="IPR012341">
    <property type="entry name" value="6hp_glycosidase-like_sf"/>
</dbReference>
<accession>A0ABS4HW59</accession>
<dbReference type="SUPFAM" id="SSF48208">
    <property type="entry name" value="Six-hairpin glycosidases"/>
    <property type="match status" value="1"/>
</dbReference>
<dbReference type="InterPro" id="IPR008928">
    <property type="entry name" value="6-hairpin_glycosidase_sf"/>
</dbReference>
<dbReference type="Pfam" id="PF22422">
    <property type="entry name" value="MGH1-like_GH"/>
    <property type="match status" value="1"/>
</dbReference>
<feature type="domain" description="Mannosylglycerate hydrolase MGH1-like glycoside hydrolase" evidence="1">
    <location>
        <begin position="304"/>
        <end position="637"/>
    </location>
</feature>
<reference evidence="2 3" key="1">
    <citation type="submission" date="2021-03" db="EMBL/GenBank/DDBJ databases">
        <title>Genomic Encyclopedia of Type Strains, Phase IV (KMG-IV): sequencing the most valuable type-strain genomes for metagenomic binning, comparative biology and taxonomic classification.</title>
        <authorList>
            <person name="Goeker M."/>
        </authorList>
    </citation>
    <scope>NUCLEOTIDE SEQUENCE [LARGE SCALE GENOMIC DNA]</scope>
    <source>
        <strain evidence="2 3">DSM 24950</strain>
    </source>
</reference>
<dbReference type="InterPro" id="IPR054491">
    <property type="entry name" value="MGH1-like_GH"/>
</dbReference>
<organism evidence="2 3">
    <name type="scientific">Paenibacillus aceris</name>
    <dbReference type="NCBI Taxonomy" id="869555"/>
    <lineage>
        <taxon>Bacteria</taxon>
        <taxon>Bacillati</taxon>
        <taxon>Bacillota</taxon>
        <taxon>Bacilli</taxon>
        <taxon>Bacillales</taxon>
        <taxon>Paenibacillaceae</taxon>
        <taxon>Paenibacillus</taxon>
    </lineage>
</organism>
<keyword evidence="3" id="KW-1185">Reference proteome</keyword>
<evidence type="ECO:0000313" key="2">
    <source>
        <dbReference type="EMBL" id="MBP1962887.1"/>
    </source>
</evidence>
<dbReference type="RefSeq" id="WP_240159946.1">
    <property type="nucleotide sequence ID" value="NZ_JAAOZR010000042.1"/>
</dbReference>
<protein>
    <recommendedName>
        <fullName evidence="1">Mannosylglycerate hydrolase MGH1-like glycoside hydrolase domain-containing protein</fullName>
    </recommendedName>
</protein>